<feature type="chain" id="PRO_5046975229" evidence="1">
    <location>
        <begin position="20"/>
        <end position="275"/>
    </location>
</feature>
<gene>
    <name evidence="2" type="ORF">JI741_06230</name>
</gene>
<dbReference type="EMBL" id="JAERRB010000002">
    <property type="protein sequence ID" value="MBL0740807.1"/>
    <property type="molecule type" value="Genomic_DNA"/>
</dbReference>
<proteinExistence type="predicted"/>
<sequence length="275" mass="32273">MRITSFVFFLILSSMSAHAQIVGDMDETKLYAESKQVNQFFRRFNGEEDEKGNRYYPGDKQYRNIKLRKKYLGILFNESNTGMPAVLKTEFVKNVLDKSETSVLDFHGGNWFSEVHTVFTANGKDQPVTLFMTLEKDHLGSKWVIQKVYADMFAPYFVRDTLKVGRFLHPMSHELDFMNLRKAFVQTDSVAQFASKKFVPDHLSLFLYEVKKGTLKFKTVTDVKFHFFQLDGWYFELANFNRPGYNTGWLISNLVKLKNPVEKDVLRKYLYYETK</sequence>
<dbReference type="Proteomes" id="UP000613030">
    <property type="component" value="Unassembled WGS sequence"/>
</dbReference>
<name>A0ABS1KNH4_9BACT</name>
<evidence type="ECO:0000256" key="1">
    <source>
        <dbReference type="SAM" id="SignalP"/>
    </source>
</evidence>
<accession>A0ABS1KNH4</accession>
<evidence type="ECO:0000313" key="2">
    <source>
        <dbReference type="EMBL" id="MBL0740807.1"/>
    </source>
</evidence>
<keyword evidence="1" id="KW-0732">Signal</keyword>
<dbReference type="RefSeq" id="WP_202008184.1">
    <property type="nucleotide sequence ID" value="NZ_JAERRB010000002.1"/>
</dbReference>
<evidence type="ECO:0000313" key="3">
    <source>
        <dbReference type="Proteomes" id="UP000613030"/>
    </source>
</evidence>
<comment type="caution">
    <text evidence="2">The sequence shown here is derived from an EMBL/GenBank/DDBJ whole genome shotgun (WGS) entry which is preliminary data.</text>
</comment>
<protein>
    <submittedName>
        <fullName evidence="2">Uncharacterized protein</fullName>
    </submittedName>
</protein>
<keyword evidence="3" id="KW-1185">Reference proteome</keyword>
<reference evidence="2 3" key="1">
    <citation type="submission" date="2021-01" db="EMBL/GenBank/DDBJ databases">
        <title>Chryseolinea sp. Jin1 Genome sequencing and assembly.</title>
        <authorList>
            <person name="Kim I."/>
        </authorList>
    </citation>
    <scope>NUCLEOTIDE SEQUENCE [LARGE SCALE GENOMIC DNA]</scope>
    <source>
        <strain evidence="2 3">Jin1</strain>
    </source>
</reference>
<organism evidence="2 3">
    <name type="scientific">Chryseolinea lacunae</name>
    <dbReference type="NCBI Taxonomy" id="2801331"/>
    <lineage>
        <taxon>Bacteria</taxon>
        <taxon>Pseudomonadati</taxon>
        <taxon>Bacteroidota</taxon>
        <taxon>Cytophagia</taxon>
        <taxon>Cytophagales</taxon>
        <taxon>Fulvivirgaceae</taxon>
        <taxon>Chryseolinea</taxon>
    </lineage>
</organism>
<feature type="signal peptide" evidence="1">
    <location>
        <begin position="1"/>
        <end position="19"/>
    </location>
</feature>